<organism evidence="1 2">
    <name type="scientific">Panagrolaimus sp. JU765</name>
    <dbReference type="NCBI Taxonomy" id="591449"/>
    <lineage>
        <taxon>Eukaryota</taxon>
        <taxon>Metazoa</taxon>
        <taxon>Ecdysozoa</taxon>
        <taxon>Nematoda</taxon>
        <taxon>Chromadorea</taxon>
        <taxon>Rhabditida</taxon>
        <taxon>Tylenchina</taxon>
        <taxon>Panagrolaimomorpha</taxon>
        <taxon>Panagrolaimoidea</taxon>
        <taxon>Panagrolaimidae</taxon>
        <taxon>Panagrolaimus</taxon>
    </lineage>
</organism>
<dbReference type="Proteomes" id="UP000887576">
    <property type="component" value="Unplaced"/>
</dbReference>
<reference evidence="2" key="1">
    <citation type="submission" date="2022-11" db="UniProtKB">
        <authorList>
            <consortium name="WormBaseParasite"/>
        </authorList>
    </citation>
    <scope>IDENTIFICATION</scope>
</reference>
<dbReference type="WBParaSite" id="JU765_v2.g20098.t1">
    <property type="protein sequence ID" value="JU765_v2.g20098.t1"/>
    <property type="gene ID" value="JU765_v2.g20098"/>
</dbReference>
<accession>A0AC34QX92</accession>
<proteinExistence type="predicted"/>
<evidence type="ECO:0000313" key="2">
    <source>
        <dbReference type="WBParaSite" id="JU765_v2.g20098.t1"/>
    </source>
</evidence>
<protein>
    <submittedName>
        <fullName evidence="2">PDZ domain-containing protein</fullName>
    </submittedName>
</protein>
<sequence>MFFAKLERLFTRSVDNDRTEEEHVTKKSPNYRAIPDNVLQKLTVLIINKDAAKKLGIRVGRTLHVSSILQNSPANGQLKPGDLILSINGTKMNARNQFDEVIAKINDGKFKFEVKRPRPPKELETDSEINKNLPNSYDRLPGYKYFVGNICVYPGANLGIHIMSLESKVYVTNAPQDSLAGEVFNMGDAILAIDGVPSRQRCAVPERMVQSPGGTAAFWSGQKTGKSGFESGEKLGNGPETGRRRSNNLPGNHQPDQRGNQKRNQNGGQRNFAGEETGENVKSSADFGDVGRGARGLRPVQPRADAVRRQNRKVRKV</sequence>
<evidence type="ECO:0000313" key="1">
    <source>
        <dbReference type="Proteomes" id="UP000887576"/>
    </source>
</evidence>
<name>A0AC34QX92_9BILA</name>